<evidence type="ECO:0000256" key="1">
    <source>
        <dbReference type="ARBA" id="ARBA00010923"/>
    </source>
</evidence>
<gene>
    <name evidence="5" type="ORF">BU607_11180</name>
</gene>
<organism evidence="5 6">
    <name type="scientific">Staphylococcus auricularis</name>
    <dbReference type="NCBI Taxonomy" id="29379"/>
    <lineage>
        <taxon>Bacteria</taxon>
        <taxon>Bacillati</taxon>
        <taxon>Bacillota</taxon>
        <taxon>Bacilli</taxon>
        <taxon>Bacillales</taxon>
        <taxon>Staphylococcaceae</taxon>
        <taxon>Staphylococcus</taxon>
    </lineage>
</organism>
<evidence type="ECO:0000256" key="2">
    <source>
        <dbReference type="ARBA" id="ARBA00022747"/>
    </source>
</evidence>
<keyword evidence="6" id="KW-1185">Reference proteome</keyword>
<dbReference type="Gene3D" id="3.90.220.20">
    <property type="entry name" value="DNA methylase specificity domains"/>
    <property type="match status" value="1"/>
</dbReference>
<evidence type="ECO:0000256" key="3">
    <source>
        <dbReference type="ARBA" id="ARBA00023125"/>
    </source>
</evidence>
<keyword evidence="5" id="KW-0540">Nuclease</keyword>
<keyword evidence="3" id="KW-0238">DNA-binding</keyword>
<reference evidence="5 6" key="1">
    <citation type="journal article" date="2016" name="Front. Microbiol.">
        <title>Comprehensive Phylogenetic Analysis of Bovine Non-aureus Staphylococci Species Based on Whole-Genome Sequencing.</title>
        <authorList>
            <person name="Naushad S."/>
            <person name="Barkema H.W."/>
            <person name="Luby C."/>
            <person name="Condas L.A."/>
            <person name="Nobrega D.B."/>
            <person name="Carson D.A."/>
            <person name="De Buck J."/>
        </authorList>
    </citation>
    <scope>NUCLEOTIDE SEQUENCE [LARGE SCALE GENOMIC DNA]</scope>
    <source>
        <strain evidence="5 6">SNUC 993</strain>
    </source>
</reference>
<evidence type="ECO:0000313" key="5">
    <source>
        <dbReference type="EMBL" id="PTH12288.1"/>
    </source>
</evidence>
<dbReference type="RefSeq" id="WP_198648063.1">
    <property type="nucleotide sequence ID" value="NZ_PZDI01000122.1"/>
</dbReference>
<proteinExistence type="inferred from homology"/>
<evidence type="ECO:0000259" key="4">
    <source>
        <dbReference type="Pfam" id="PF01420"/>
    </source>
</evidence>
<keyword evidence="2" id="KW-0680">Restriction system</keyword>
<dbReference type="GO" id="GO:0004519">
    <property type="term" value="F:endonuclease activity"/>
    <property type="evidence" value="ECO:0007669"/>
    <property type="project" value="UniProtKB-KW"/>
</dbReference>
<protein>
    <submittedName>
        <fullName evidence="5">Restriction endonuclease subunit S</fullName>
    </submittedName>
</protein>
<dbReference type="PANTHER" id="PTHR30408:SF12">
    <property type="entry name" value="TYPE I RESTRICTION ENZYME MJAVIII SPECIFICITY SUBUNIT"/>
    <property type="match status" value="1"/>
</dbReference>
<feature type="non-terminal residue" evidence="5">
    <location>
        <position position="1"/>
    </location>
</feature>
<comment type="similarity">
    <text evidence="1">Belongs to the type-I restriction system S methylase family.</text>
</comment>
<dbReference type="Pfam" id="PF01420">
    <property type="entry name" value="Methylase_S"/>
    <property type="match status" value="1"/>
</dbReference>
<evidence type="ECO:0000313" key="6">
    <source>
        <dbReference type="Proteomes" id="UP000242694"/>
    </source>
</evidence>
<accession>A0ABX5ID48</accession>
<dbReference type="SUPFAM" id="SSF116734">
    <property type="entry name" value="DNA methylase specificity domain"/>
    <property type="match status" value="1"/>
</dbReference>
<dbReference type="EMBL" id="PZDI01000122">
    <property type="protein sequence ID" value="PTH12288.1"/>
    <property type="molecule type" value="Genomic_DNA"/>
</dbReference>
<feature type="domain" description="Type I restriction modification DNA specificity" evidence="4">
    <location>
        <begin position="1"/>
        <end position="112"/>
    </location>
</feature>
<dbReference type="PANTHER" id="PTHR30408">
    <property type="entry name" value="TYPE-1 RESTRICTION ENZYME ECOKI SPECIFICITY PROTEIN"/>
    <property type="match status" value="1"/>
</dbReference>
<keyword evidence="5" id="KW-0255">Endonuclease</keyword>
<dbReference type="InterPro" id="IPR052021">
    <property type="entry name" value="Type-I_RS_S_subunit"/>
</dbReference>
<keyword evidence="5" id="KW-0378">Hydrolase</keyword>
<dbReference type="InterPro" id="IPR044946">
    <property type="entry name" value="Restrct_endonuc_typeI_TRD_sf"/>
</dbReference>
<dbReference type="Proteomes" id="UP000242694">
    <property type="component" value="Unassembled WGS sequence"/>
</dbReference>
<dbReference type="InterPro" id="IPR000055">
    <property type="entry name" value="Restrct_endonuc_typeI_TRD"/>
</dbReference>
<comment type="caution">
    <text evidence="5">The sequence shown here is derived from an EMBL/GenBank/DDBJ whole genome shotgun (WGS) entry which is preliminary data.</text>
</comment>
<name>A0ABX5ID48_9STAP</name>
<sequence>GDILIAMSGATTGKIGMYIDKEESMLNQRVGKFIPTKDTDNNFLYVYLSSAQFRQSLLRLLVAGAQPNVSTKDLENITLDVPSYTEQQQIGYFFNKFDVLINNKKQKLNLLKQRKQGFLQKMFV</sequence>